<name>A0A517WVU2_9PLAN</name>
<sequence length="171" mass="19742">MFEFPVIERGTVLLRWSYHAKWHTAVKKNLCALMSQVWYEIAVWFPLWLEKACSKGVIPYETAGTGYRLSGEKLEKMGHFRMHKPKLCVVCSYQKKPPRARETETGSFENGAWVSSAKISTENQKQVQYEASRNGHWDSFFRRMVTLAAWAVRPSFSASRQMPGASWANPF</sequence>
<dbReference type="AlphaFoldDB" id="A0A517WVU2"/>
<evidence type="ECO:0000313" key="2">
    <source>
        <dbReference type="Proteomes" id="UP000318384"/>
    </source>
</evidence>
<keyword evidence="2" id="KW-1185">Reference proteome</keyword>
<dbReference type="Proteomes" id="UP000318384">
    <property type="component" value="Chromosome"/>
</dbReference>
<protein>
    <submittedName>
        <fullName evidence="1">Uncharacterized protein</fullName>
    </submittedName>
</protein>
<reference evidence="1 2" key="1">
    <citation type="submission" date="2019-03" db="EMBL/GenBank/DDBJ databases">
        <title>Deep-cultivation of Planctomycetes and their phenomic and genomic characterization uncovers novel biology.</title>
        <authorList>
            <person name="Wiegand S."/>
            <person name="Jogler M."/>
            <person name="Boedeker C."/>
            <person name="Pinto D."/>
            <person name="Vollmers J."/>
            <person name="Rivas-Marin E."/>
            <person name="Kohn T."/>
            <person name="Peeters S.H."/>
            <person name="Heuer A."/>
            <person name="Rast P."/>
            <person name="Oberbeckmann S."/>
            <person name="Bunk B."/>
            <person name="Jeske O."/>
            <person name="Meyerdierks A."/>
            <person name="Storesund J.E."/>
            <person name="Kallscheuer N."/>
            <person name="Luecker S."/>
            <person name="Lage O.M."/>
            <person name="Pohl T."/>
            <person name="Merkel B.J."/>
            <person name="Hornburger P."/>
            <person name="Mueller R.-W."/>
            <person name="Bruemmer F."/>
            <person name="Labrenz M."/>
            <person name="Spormann A.M."/>
            <person name="Op den Camp H."/>
            <person name="Overmann J."/>
            <person name="Amann R."/>
            <person name="Jetten M.S.M."/>
            <person name="Mascher T."/>
            <person name="Medema M.H."/>
            <person name="Devos D.P."/>
            <person name="Kaster A.-K."/>
            <person name="Ovreas L."/>
            <person name="Rohde M."/>
            <person name="Galperin M.Y."/>
            <person name="Jogler C."/>
        </authorList>
    </citation>
    <scope>NUCLEOTIDE SEQUENCE [LARGE SCALE GENOMIC DNA]</scope>
    <source>
        <strain evidence="1 2">V202</strain>
    </source>
</reference>
<gene>
    <name evidence="1" type="ORF">V202x_27580</name>
</gene>
<accession>A0A517WVU2</accession>
<proteinExistence type="predicted"/>
<dbReference type="EMBL" id="CP037422">
    <property type="protein sequence ID" value="QDU09383.1"/>
    <property type="molecule type" value="Genomic_DNA"/>
</dbReference>
<organism evidence="1 2">
    <name type="scientific">Gimesia aquarii</name>
    <dbReference type="NCBI Taxonomy" id="2527964"/>
    <lineage>
        <taxon>Bacteria</taxon>
        <taxon>Pseudomonadati</taxon>
        <taxon>Planctomycetota</taxon>
        <taxon>Planctomycetia</taxon>
        <taxon>Planctomycetales</taxon>
        <taxon>Planctomycetaceae</taxon>
        <taxon>Gimesia</taxon>
    </lineage>
</organism>
<evidence type="ECO:0000313" key="1">
    <source>
        <dbReference type="EMBL" id="QDU09383.1"/>
    </source>
</evidence>